<accession>A0ABQ5KVL3</accession>
<evidence type="ECO:0000313" key="2">
    <source>
        <dbReference type="Proteomes" id="UP001057375"/>
    </source>
</evidence>
<name>A0ABQ5KVL3_9EUKA</name>
<dbReference type="EMBL" id="BQXS01004162">
    <property type="protein sequence ID" value="GKT36469.1"/>
    <property type="molecule type" value="Genomic_DNA"/>
</dbReference>
<proteinExistence type="predicted"/>
<dbReference type="SUPFAM" id="SSF53244">
    <property type="entry name" value="MurD-like peptide ligases, peptide-binding domain"/>
    <property type="match status" value="1"/>
</dbReference>
<evidence type="ECO:0000313" key="1">
    <source>
        <dbReference type="EMBL" id="GKT36469.1"/>
    </source>
</evidence>
<gene>
    <name evidence="1" type="ORF">ADUPG1_003170</name>
</gene>
<reference evidence="1" key="1">
    <citation type="submission" date="2022-03" db="EMBL/GenBank/DDBJ databases">
        <title>Draft genome sequence of Aduncisulcus paluster, a free-living microaerophilic Fornicata.</title>
        <authorList>
            <person name="Yuyama I."/>
            <person name="Kume K."/>
            <person name="Tamura T."/>
            <person name="Inagaki Y."/>
            <person name="Hashimoto T."/>
        </authorList>
    </citation>
    <scope>NUCLEOTIDE SEQUENCE</scope>
    <source>
        <strain evidence="1">NY0171</strain>
    </source>
</reference>
<protein>
    <submittedName>
        <fullName evidence="1">Uncharacterized protein</fullName>
    </submittedName>
</protein>
<keyword evidence="2" id="KW-1185">Reference proteome</keyword>
<dbReference type="PANTHER" id="PTHR43445:SF3">
    <property type="entry name" value="UDP-N-ACETYLMURAMATE--L-ALANINE LIGASE"/>
    <property type="match status" value="1"/>
</dbReference>
<organism evidence="1 2">
    <name type="scientific">Aduncisulcus paluster</name>
    <dbReference type="NCBI Taxonomy" id="2918883"/>
    <lineage>
        <taxon>Eukaryota</taxon>
        <taxon>Metamonada</taxon>
        <taxon>Carpediemonas-like organisms</taxon>
        <taxon>Aduncisulcus</taxon>
    </lineage>
</organism>
<dbReference type="InterPro" id="IPR050061">
    <property type="entry name" value="MurCDEF_pg_biosynth"/>
</dbReference>
<dbReference type="InterPro" id="IPR036615">
    <property type="entry name" value="Mur_ligase_C_dom_sf"/>
</dbReference>
<feature type="non-terminal residue" evidence="1">
    <location>
        <position position="85"/>
    </location>
</feature>
<dbReference type="Gene3D" id="3.90.190.20">
    <property type="entry name" value="Mur ligase, C-terminal domain"/>
    <property type="match status" value="1"/>
</dbReference>
<dbReference type="Proteomes" id="UP001057375">
    <property type="component" value="Unassembled WGS sequence"/>
</dbReference>
<dbReference type="PANTHER" id="PTHR43445">
    <property type="entry name" value="UDP-N-ACETYLMURAMATE--L-ALANINE LIGASE-RELATED"/>
    <property type="match status" value="1"/>
</dbReference>
<comment type="caution">
    <text evidence="1">The sequence shown here is derived from an EMBL/GenBank/DDBJ whole genome shotgun (WGS) entry which is preliminary data.</text>
</comment>
<sequence>MLLLKPLHPSIMQDDDSKKWDISKPHTFTRTHELLHEFSTAFNGADEIIVTDIYAAREKDEKIVHSKDLVAKIKEEGKKVTYLAT</sequence>